<name>A0AAE1Q8Z6_9EUCA</name>
<gene>
    <name evidence="2" type="ORF">Pmani_007221</name>
</gene>
<keyword evidence="1" id="KW-0812">Transmembrane</keyword>
<comment type="caution">
    <text evidence="2">The sequence shown here is derived from an EMBL/GenBank/DDBJ whole genome shotgun (WGS) entry which is preliminary data.</text>
</comment>
<dbReference type="EMBL" id="JAWZYT010000544">
    <property type="protein sequence ID" value="KAK4322019.1"/>
    <property type="molecule type" value="Genomic_DNA"/>
</dbReference>
<dbReference type="AlphaFoldDB" id="A0AAE1Q8Z6"/>
<feature type="transmembrane region" description="Helical" evidence="1">
    <location>
        <begin position="52"/>
        <end position="78"/>
    </location>
</feature>
<dbReference type="SUPFAM" id="SSF81321">
    <property type="entry name" value="Family A G protein-coupled receptor-like"/>
    <property type="match status" value="1"/>
</dbReference>
<proteinExistence type="predicted"/>
<keyword evidence="1" id="KW-1133">Transmembrane helix</keyword>
<evidence type="ECO:0000313" key="3">
    <source>
        <dbReference type="Proteomes" id="UP001292094"/>
    </source>
</evidence>
<evidence type="ECO:0000313" key="2">
    <source>
        <dbReference type="EMBL" id="KAK4322019.1"/>
    </source>
</evidence>
<organism evidence="2 3">
    <name type="scientific">Petrolisthes manimaculis</name>
    <dbReference type="NCBI Taxonomy" id="1843537"/>
    <lineage>
        <taxon>Eukaryota</taxon>
        <taxon>Metazoa</taxon>
        <taxon>Ecdysozoa</taxon>
        <taxon>Arthropoda</taxon>
        <taxon>Crustacea</taxon>
        <taxon>Multicrustacea</taxon>
        <taxon>Malacostraca</taxon>
        <taxon>Eumalacostraca</taxon>
        <taxon>Eucarida</taxon>
        <taxon>Decapoda</taxon>
        <taxon>Pleocyemata</taxon>
        <taxon>Anomura</taxon>
        <taxon>Galatheoidea</taxon>
        <taxon>Porcellanidae</taxon>
        <taxon>Petrolisthes</taxon>
    </lineage>
</organism>
<accession>A0AAE1Q8Z6</accession>
<reference evidence="2" key="1">
    <citation type="submission" date="2023-11" db="EMBL/GenBank/DDBJ databases">
        <title>Genome assemblies of two species of porcelain crab, Petrolisthes cinctipes and Petrolisthes manimaculis (Anomura: Porcellanidae).</title>
        <authorList>
            <person name="Angst P."/>
        </authorList>
    </citation>
    <scope>NUCLEOTIDE SEQUENCE</scope>
    <source>
        <strain evidence="2">PB745_02</strain>
        <tissue evidence="2">Gill</tissue>
    </source>
</reference>
<dbReference type="Gene3D" id="1.20.1070.10">
    <property type="entry name" value="Rhodopsin 7-helix transmembrane proteins"/>
    <property type="match status" value="1"/>
</dbReference>
<evidence type="ECO:0000256" key="1">
    <source>
        <dbReference type="SAM" id="Phobius"/>
    </source>
</evidence>
<evidence type="ECO:0008006" key="4">
    <source>
        <dbReference type="Google" id="ProtNLM"/>
    </source>
</evidence>
<dbReference type="Proteomes" id="UP001292094">
    <property type="component" value="Unassembled WGS sequence"/>
</dbReference>
<protein>
    <recommendedName>
        <fullName evidence="4">Opsin</fullName>
    </recommendedName>
</protein>
<keyword evidence="3" id="KW-1185">Reference proteome</keyword>
<sequence>MSNTTGPQVAYFGQDASFGYPDGVSIVDFVPEHMKHMIHQHWYNFPPVNPMWHYLLGVIYIFLGFFSVTGNGLVVYLYTKSKALKTPLTSL</sequence>
<keyword evidence="1" id="KW-0472">Membrane</keyword>